<comment type="caution">
    <text evidence="1">The sequence shown here is derived from an EMBL/GenBank/DDBJ whole genome shotgun (WGS) entry which is preliminary data.</text>
</comment>
<protein>
    <submittedName>
        <fullName evidence="1">Uncharacterized protein</fullName>
    </submittedName>
</protein>
<dbReference type="AlphaFoldDB" id="A0A094WDB3"/>
<organism evidence="1 2">
    <name type="scientific">Leptospirillum ferriphilum</name>
    <dbReference type="NCBI Taxonomy" id="178606"/>
    <lineage>
        <taxon>Bacteria</taxon>
        <taxon>Pseudomonadati</taxon>
        <taxon>Nitrospirota</taxon>
        <taxon>Nitrospiria</taxon>
        <taxon>Nitrospirales</taxon>
        <taxon>Nitrospiraceae</taxon>
        <taxon>Leptospirillum</taxon>
    </lineage>
</organism>
<dbReference type="EMBL" id="JPGK01000002">
    <property type="protein sequence ID" value="KGA94500.1"/>
    <property type="molecule type" value="Genomic_DNA"/>
</dbReference>
<accession>A0A094WDB3</accession>
<proteinExistence type="predicted"/>
<name>A0A094WDB3_9BACT</name>
<reference evidence="1 2" key="1">
    <citation type="submission" date="2014-06" db="EMBL/GenBank/DDBJ databases">
        <title>Draft genome sequence of iron oxidizing acidophile Leptospirillum ferriphilum DSM14647.</title>
        <authorList>
            <person name="Cardenas J.P."/>
            <person name="Lazcano M."/>
            <person name="Ossandon F.J."/>
            <person name="Corbett M."/>
            <person name="Holmes D.S."/>
            <person name="Watkin E."/>
        </authorList>
    </citation>
    <scope>NUCLEOTIDE SEQUENCE [LARGE SCALE GENOMIC DNA]</scope>
    <source>
        <strain evidence="1 2">DSM 14647</strain>
    </source>
</reference>
<dbReference type="Proteomes" id="UP000029452">
    <property type="component" value="Unassembled WGS sequence"/>
</dbReference>
<dbReference type="PATRIC" id="fig|178606.4.peg.464"/>
<evidence type="ECO:0000313" key="1">
    <source>
        <dbReference type="EMBL" id="KGA94500.1"/>
    </source>
</evidence>
<evidence type="ECO:0000313" key="2">
    <source>
        <dbReference type="Proteomes" id="UP000029452"/>
    </source>
</evidence>
<sequence>MGRPFPFCQFIPGERVLSVPDLESQERDKEWKSFSGILSG</sequence>
<gene>
    <name evidence="1" type="ORF">LptCag_1930</name>
</gene>